<evidence type="ECO:0000313" key="7">
    <source>
        <dbReference type="EMBL" id="CAI9724501.1"/>
    </source>
</evidence>
<keyword evidence="8" id="KW-1185">Reference proteome</keyword>
<proteinExistence type="inferred from homology"/>
<protein>
    <recommendedName>
        <fullName evidence="5">Large ribosomal subunit protein eL36</fullName>
    </recommendedName>
    <alternativeName>
        <fullName evidence="6">60S ribosomal protein L36</fullName>
    </alternativeName>
</protein>
<dbReference type="Proteomes" id="UP001162480">
    <property type="component" value="Chromosome 6"/>
</dbReference>
<evidence type="ECO:0000256" key="1">
    <source>
        <dbReference type="ARBA" id="ARBA00006509"/>
    </source>
</evidence>
<dbReference type="GO" id="GO:1990904">
    <property type="term" value="C:ribonucleoprotein complex"/>
    <property type="evidence" value="ECO:0007669"/>
    <property type="project" value="UniProtKB-KW"/>
</dbReference>
<dbReference type="EMBL" id="OX597819">
    <property type="protein sequence ID" value="CAI9724501.1"/>
    <property type="molecule type" value="Genomic_DNA"/>
</dbReference>
<organism evidence="7 8">
    <name type="scientific">Octopus vulgaris</name>
    <name type="common">Common octopus</name>
    <dbReference type="NCBI Taxonomy" id="6645"/>
    <lineage>
        <taxon>Eukaryota</taxon>
        <taxon>Metazoa</taxon>
        <taxon>Spiralia</taxon>
        <taxon>Lophotrochozoa</taxon>
        <taxon>Mollusca</taxon>
        <taxon>Cephalopoda</taxon>
        <taxon>Coleoidea</taxon>
        <taxon>Octopodiformes</taxon>
        <taxon>Octopoda</taxon>
        <taxon>Incirrata</taxon>
        <taxon>Octopodidae</taxon>
        <taxon>Octopus</taxon>
    </lineage>
</organism>
<dbReference type="Gene3D" id="1.10.10.1760">
    <property type="entry name" value="60S ribosomal protein L36"/>
    <property type="match status" value="1"/>
</dbReference>
<evidence type="ECO:0000256" key="6">
    <source>
        <dbReference type="ARBA" id="ARBA00035331"/>
    </source>
</evidence>
<reference evidence="7" key="1">
    <citation type="submission" date="2023-08" db="EMBL/GenBank/DDBJ databases">
        <authorList>
            <person name="Alioto T."/>
            <person name="Alioto T."/>
            <person name="Gomez Garrido J."/>
        </authorList>
    </citation>
    <scope>NUCLEOTIDE SEQUENCE</scope>
</reference>
<comment type="subunit">
    <text evidence="2">Component of the large ribosomal subunit.</text>
</comment>
<dbReference type="GO" id="GO:0005840">
    <property type="term" value="C:ribosome"/>
    <property type="evidence" value="ECO:0007669"/>
    <property type="project" value="UniProtKB-KW"/>
</dbReference>
<dbReference type="FunFam" id="1.10.10.1760:FF:000001">
    <property type="entry name" value="60S ribosomal protein L36"/>
    <property type="match status" value="1"/>
</dbReference>
<accession>A0AA36AY91</accession>
<dbReference type="GO" id="GO:0006412">
    <property type="term" value="P:translation"/>
    <property type="evidence" value="ECO:0007669"/>
    <property type="project" value="InterPro"/>
</dbReference>
<keyword evidence="3" id="KW-0689">Ribosomal protein</keyword>
<keyword evidence="4" id="KW-0687">Ribonucleoprotein</keyword>
<evidence type="ECO:0000313" key="8">
    <source>
        <dbReference type="Proteomes" id="UP001162480"/>
    </source>
</evidence>
<evidence type="ECO:0000256" key="4">
    <source>
        <dbReference type="ARBA" id="ARBA00023274"/>
    </source>
</evidence>
<evidence type="ECO:0000256" key="3">
    <source>
        <dbReference type="ARBA" id="ARBA00022980"/>
    </source>
</evidence>
<dbReference type="InterPro" id="IPR038097">
    <property type="entry name" value="Ribosomal_eL36_sf"/>
</dbReference>
<sequence length="141" mass="16424">MAFDSVHREMMMKILKAYDIPPGILRAIKMVIRCDLAIGLKKGHKVTKLPGRKLKPSRRKDRSSKHMKFVRDLVREVVGFSPYEKRCQELLRISKDKRALKFCKKRLGTHLRAKAKREEMQIMLQKMRKAQQQAAAAASHK</sequence>
<dbReference type="PANTHER" id="PTHR10114">
    <property type="entry name" value="60S RIBOSOMAL PROTEIN L36"/>
    <property type="match status" value="1"/>
</dbReference>
<dbReference type="InterPro" id="IPR000509">
    <property type="entry name" value="Ribosomal_eL36"/>
</dbReference>
<gene>
    <name evidence="7" type="ORF">OCTVUL_1B000827</name>
</gene>
<dbReference type="Pfam" id="PF01158">
    <property type="entry name" value="Ribosomal_L36e"/>
    <property type="match status" value="1"/>
</dbReference>
<dbReference type="GO" id="GO:0003735">
    <property type="term" value="F:structural constituent of ribosome"/>
    <property type="evidence" value="ECO:0007669"/>
    <property type="project" value="InterPro"/>
</dbReference>
<evidence type="ECO:0000256" key="2">
    <source>
        <dbReference type="ARBA" id="ARBA00011133"/>
    </source>
</evidence>
<evidence type="ECO:0000256" key="5">
    <source>
        <dbReference type="ARBA" id="ARBA00035226"/>
    </source>
</evidence>
<comment type="similarity">
    <text evidence="1">Belongs to the eukaryotic ribosomal protein eL36 family.</text>
</comment>
<dbReference type="AlphaFoldDB" id="A0AA36AY91"/>
<name>A0AA36AY91_OCTVU</name>